<sequence>MPVDVYDLTAVLARLQAQARAEAIEFTLHAQQEMMEEAISPEDVLHAMATGQILENYPAHRRGSCCLLHGQALDGRNLHLVCTTARAALLLITAYEPRPPKWVTPTQRRPRGDL</sequence>
<dbReference type="AlphaFoldDB" id="W4LQ03"/>
<organism evidence="1 2">
    <name type="scientific">Entotheonella factor</name>
    <dbReference type="NCBI Taxonomy" id="1429438"/>
    <lineage>
        <taxon>Bacteria</taxon>
        <taxon>Pseudomonadati</taxon>
        <taxon>Nitrospinota/Tectimicrobiota group</taxon>
        <taxon>Candidatus Tectimicrobiota</taxon>
        <taxon>Candidatus Entotheonellia</taxon>
        <taxon>Candidatus Entotheonellales</taxon>
        <taxon>Candidatus Entotheonellaceae</taxon>
        <taxon>Candidatus Entotheonella</taxon>
    </lineage>
</organism>
<gene>
    <name evidence="1" type="ORF">ETSY1_12670</name>
</gene>
<protein>
    <recommendedName>
        <fullName evidence="3">DUF4258 domain-containing protein</fullName>
    </recommendedName>
</protein>
<dbReference type="InterPro" id="IPR025354">
    <property type="entry name" value="DUF4258"/>
</dbReference>
<evidence type="ECO:0000313" key="1">
    <source>
        <dbReference type="EMBL" id="ETX00048.1"/>
    </source>
</evidence>
<name>W4LQ03_ENTF1</name>
<accession>W4LQ03</accession>
<proteinExistence type="predicted"/>
<dbReference type="Proteomes" id="UP000019141">
    <property type="component" value="Unassembled WGS sequence"/>
</dbReference>
<reference evidence="1 2" key="1">
    <citation type="journal article" date="2014" name="Nature">
        <title>An environmental bacterial taxon with a large and distinct metabolic repertoire.</title>
        <authorList>
            <person name="Wilson M.C."/>
            <person name="Mori T."/>
            <person name="Ruckert C."/>
            <person name="Uria A.R."/>
            <person name="Helf M.J."/>
            <person name="Takada K."/>
            <person name="Gernert C."/>
            <person name="Steffens U.A."/>
            <person name="Heycke N."/>
            <person name="Schmitt S."/>
            <person name="Rinke C."/>
            <person name="Helfrich E.J."/>
            <person name="Brachmann A.O."/>
            <person name="Gurgui C."/>
            <person name="Wakimoto T."/>
            <person name="Kracht M."/>
            <person name="Crusemann M."/>
            <person name="Hentschel U."/>
            <person name="Abe I."/>
            <person name="Matsunaga S."/>
            <person name="Kalinowski J."/>
            <person name="Takeyama H."/>
            <person name="Piel J."/>
        </authorList>
    </citation>
    <scope>NUCLEOTIDE SEQUENCE [LARGE SCALE GENOMIC DNA]</scope>
    <source>
        <strain evidence="2">TSY1</strain>
    </source>
</reference>
<keyword evidence="2" id="KW-1185">Reference proteome</keyword>
<dbReference type="EMBL" id="AZHW01000380">
    <property type="protein sequence ID" value="ETX00048.1"/>
    <property type="molecule type" value="Genomic_DNA"/>
</dbReference>
<evidence type="ECO:0008006" key="3">
    <source>
        <dbReference type="Google" id="ProtNLM"/>
    </source>
</evidence>
<dbReference type="HOGENOM" id="CLU_161787_0_1_7"/>
<dbReference type="Pfam" id="PF14076">
    <property type="entry name" value="DUF4258"/>
    <property type="match status" value="1"/>
</dbReference>
<comment type="caution">
    <text evidence="1">The sequence shown here is derived from an EMBL/GenBank/DDBJ whole genome shotgun (WGS) entry which is preliminary data.</text>
</comment>
<evidence type="ECO:0000313" key="2">
    <source>
        <dbReference type="Proteomes" id="UP000019141"/>
    </source>
</evidence>